<dbReference type="PROSITE" id="PS51782">
    <property type="entry name" value="LYSM"/>
    <property type="match status" value="5"/>
</dbReference>
<dbReference type="Gene3D" id="3.10.350.10">
    <property type="entry name" value="LysM domain"/>
    <property type="match status" value="5"/>
</dbReference>
<proteinExistence type="predicted"/>
<feature type="region of interest" description="Disordered" evidence="1">
    <location>
        <begin position="89"/>
        <end position="108"/>
    </location>
</feature>
<protein>
    <submittedName>
        <fullName evidence="4">LysM peptidoglycan-binding domain-containing protein</fullName>
    </submittedName>
</protein>
<gene>
    <name evidence="4" type="ORF">FEM03_19935</name>
</gene>
<reference evidence="4 5" key="1">
    <citation type="submission" date="2019-05" db="EMBL/GenBank/DDBJ databases">
        <title>Verrucobacter flavum gen. nov., sp. nov. a new member of the family Verrucomicrobiaceae.</title>
        <authorList>
            <person name="Szuroczki S."/>
            <person name="Abbaszade G."/>
            <person name="Szabo A."/>
            <person name="Felfoldi T."/>
            <person name="Schumann P."/>
            <person name="Boka K."/>
            <person name="Keki Z."/>
            <person name="Toumi M."/>
            <person name="Toth E."/>
        </authorList>
    </citation>
    <scope>NUCLEOTIDE SEQUENCE [LARGE SCALE GENOMIC DNA]</scope>
    <source>
        <strain evidence="4 5">MG-N-17</strain>
    </source>
</reference>
<feature type="signal peptide" evidence="2">
    <location>
        <begin position="1"/>
        <end position="25"/>
    </location>
</feature>
<dbReference type="Proteomes" id="UP000306196">
    <property type="component" value="Unassembled WGS sequence"/>
</dbReference>
<feature type="compositionally biased region" description="Low complexity" evidence="1">
    <location>
        <begin position="247"/>
        <end position="265"/>
    </location>
</feature>
<evidence type="ECO:0000313" key="4">
    <source>
        <dbReference type="EMBL" id="TLD68933.1"/>
    </source>
</evidence>
<feature type="region of interest" description="Disordered" evidence="1">
    <location>
        <begin position="160"/>
        <end position="182"/>
    </location>
</feature>
<organism evidence="4 5">
    <name type="scientific">Phragmitibacter flavus</name>
    <dbReference type="NCBI Taxonomy" id="2576071"/>
    <lineage>
        <taxon>Bacteria</taxon>
        <taxon>Pseudomonadati</taxon>
        <taxon>Verrucomicrobiota</taxon>
        <taxon>Verrucomicrobiia</taxon>
        <taxon>Verrucomicrobiales</taxon>
        <taxon>Verrucomicrobiaceae</taxon>
        <taxon>Phragmitibacter</taxon>
    </lineage>
</organism>
<feature type="compositionally biased region" description="Low complexity" evidence="1">
    <location>
        <begin position="161"/>
        <end position="175"/>
    </location>
</feature>
<feature type="domain" description="LysM" evidence="3">
    <location>
        <begin position="377"/>
        <end position="421"/>
    </location>
</feature>
<feature type="domain" description="LysM" evidence="3">
    <location>
        <begin position="188"/>
        <end position="232"/>
    </location>
</feature>
<evidence type="ECO:0000256" key="1">
    <source>
        <dbReference type="SAM" id="MobiDB-lite"/>
    </source>
</evidence>
<dbReference type="SMART" id="SM00257">
    <property type="entry name" value="LysM"/>
    <property type="match status" value="5"/>
</dbReference>
<feature type="compositionally biased region" description="Polar residues" evidence="1">
    <location>
        <begin position="236"/>
        <end position="246"/>
    </location>
</feature>
<dbReference type="CDD" id="cd00118">
    <property type="entry name" value="LysM"/>
    <property type="match status" value="4"/>
</dbReference>
<dbReference type="InterPro" id="IPR036779">
    <property type="entry name" value="LysM_dom_sf"/>
</dbReference>
<dbReference type="RefSeq" id="WP_138088063.1">
    <property type="nucleotide sequence ID" value="NZ_VAUV01000017.1"/>
</dbReference>
<dbReference type="PANTHER" id="PTHR33734">
    <property type="entry name" value="LYSM DOMAIN-CONTAINING GPI-ANCHORED PROTEIN 2"/>
    <property type="match status" value="1"/>
</dbReference>
<dbReference type="EMBL" id="VAUV01000017">
    <property type="protein sequence ID" value="TLD68933.1"/>
    <property type="molecule type" value="Genomic_DNA"/>
</dbReference>
<dbReference type="OrthoDB" id="9811296at2"/>
<dbReference type="Pfam" id="PF01476">
    <property type="entry name" value="LysM"/>
    <property type="match status" value="5"/>
</dbReference>
<feature type="domain" description="LysM" evidence="3">
    <location>
        <begin position="110"/>
        <end position="154"/>
    </location>
</feature>
<accession>A0A5R8K9E7</accession>
<keyword evidence="2" id="KW-0732">Signal</keyword>
<sequence>MHSLNIPIYSIAVAFSLAASLPAASSQTKNPVSKTSGPVQHKVAKGETMWSIAQKHQTSVGEIMEHNRLQSHVVREGMNLKIPSREAVKPITSTTSNNTSNTPRPTTRESIHVVKSGETFWTIAEKYKINPQALAQANPNINPNRLHPDMEVTVPPAQIASSAQKTTPQTTAKPTRTNPTPPVVAASGEHILEQGETFYSISKKRGIKLADLVAANPTLKPERLKPGTKINLPGGTANSTKPQPTLTSSQTPKPATTAPKTTTASSKRHTVGEGDSIASIAEKHSISTDLLLKQNRLTESDSIYIGDVLTIPTTASGTTPTQQKTASTTTPTTNTTASNTSKPTTATEAPSPATVETSPVKPKANAPLHVAEDGSIRSYIVSHGETDETICEAFGITKKELFEHNKLSQGTQLRPGDEIMIPATTKKTVVSR</sequence>
<dbReference type="AlphaFoldDB" id="A0A5R8K9E7"/>
<name>A0A5R8K9E7_9BACT</name>
<feature type="domain" description="LysM" evidence="3">
    <location>
        <begin position="267"/>
        <end position="311"/>
    </location>
</feature>
<feature type="region of interest" description="Disordered" evidence="1">
    <location>
        <begin position="220"/>
        <end position="274"/>
    </location>
</feature>
<feature type="domain" description="LysM" evidence="3">
    <location>
        <begin position="39"/>
        <end position="82"/>
    </location>
</feature>
<feature type="region of interest" description="Disordered" evidence="1">
    <location>
        <begin position="313"/>
        <end position="366"/>
    </location>
</feature>
<evidence type="ECO:0000313" key="5">
    <source>
        <dbReference type="Proteomes" id="UP000306196"/>
    </source>
</evidence>
<evidence type="ECO:0000256" key="2">
    <source>
        <dbReference type="SAM" id="SignalP"/>
    </source>
</evidence>
<feature type="compositionally biased region" description="Low complexity" evidence="1">
    <location>
        <begin position="92"/>
        <end position="105"/>
    </location>
</feature>
<dbReference type="GO" id="GO:0008932">
    <property type="term" value="F:lytic endotransglycosylase activity"/>
    <property type="evidence" value="ECO:0007669"/>
    <property type="project" value="TreeGrafter"/>
</dbReference>
<dbReference type="SUPFAM" id="SSF54106">
    <property type="entry name" value="LysM domain"/>
    <property type="match status" value="5"/>
</dbReference>
<dbReference type="PANTHER" id="PTHR33734:SF22">
    <property type="entry name" value="MEMBRANE-BOUND LYTIC MUREIN TRANSGLYCOSYLASE D"/>
    <property type="match status" value="1"/>
</dbReference>
<evidence type="ECO:0000259" key="3">
    <source>
        <dbReference type="PROSITE" id="PS51782"/>
    </source>
</evidence>
<feature type="compositionally biased region" description="Low complexity" evidence="1">
    <location>
        <begin position="313"/>
        <end position="357"/>
    </location>
</feature>
<comment type="caution">
    <text evidence="4">The sequence shown here is derived from an EMBL/GenBank/DDBJ whole genome shotgun (WGS) entry which is preliminary data.</text>
</comment>
<keyword evidence="5" id="KW-1185">Reference proteome</keyword>
<feature type="chain" id="PRO_5024284447" evidence="2">
    <location>
        <begin position="26"/>
        <end position="432"/>
    </location>
</feature>
<dbReference type="InterPro" id="IPR018392">
    <property type="entry name" value="LysM"/>
</dbReference>